<name>A0AAE4C7X4_9ACTN</name>
<dbReference type="AlphaFoldDB" id="A0AAE4C7X4"/>
<feature type="region of interest" description="Disordered" evidence="1">
    <location>
        <begin position="243"/>
        <end position="269"/>
    </location>
</feature>
<keyword evidence="2" id="KW-0472">Membrane</keyword>
<reference evidence="3" key="1">
    <citation type="submission" date="2023-07" db="EMBL/GenBank/DDBJ databases">
        <title>Sequencing the genomes of 1000 actinobacteria strains.</title>
        <authorList>
            <person name="Klenk H.-P."/>
        </authorList>
    </citation>
    <scope>NUCLEOTIDE SEQUENCE</scope>
    <source>
        <strain evidence="3">DSM 44707</strain>
    </source>
</reference>
<gene>
    <name evidence="3" type="ORF">J2S41_001724</name>
</gene>
<proteinExistence type="predicted"/>
<dbReference type="RefSeq" id="WP_310365285.1">
    <property type="nucleotide sequence ID" value="NZ_JAVDYB010000001.1"/>
</dbReference>
<feature type="transmembrane region" description="Helical" evidence="2">
    <location>
        <begin position="71"/>
        <end position="89"/>
    </location>
</feature>
<protein>
    <submittedName>
        <fullName evidence="3">Uncharacterized protein</fullName>
    </submittedName>
</protein>
<organism evidence="3 4">
    <name type="scientific">Catenuloplanes atrovinosus</name>
    <dbReference type="NCBI Taxonomy" id="137266"/>
    <lineage>
        <taxon>Bacteria</taxon>
        <taxon>Bacillati</taxon>
        <taxon>Actinomycetota</taxon>
        <taxon>Actinomycetes</taxon>
        <taxon>Micromonosporales</taxon>
        <taxon>Micromonosporaceae</taxon>
        <taxon>Catenuloplanes</taxon>
    </lineage>
</organism>
<keyword evidence="2" id="KW-1133">Transmembrane helix</keyword>
<sequence>MFPPSPAEVRGPRPATVTVAVIMQYVVVALLVAMAGLVIWEGVSYGLLIDEAASTPGASQIDADMERVANWTANGVATSLLVLLAGWLLTNTLLTARGSNVARILAVAGLGVPLGLLALAFCGGGALGAFTVLGAATSDPFAGTPYEEDPFPVEPPSSGGYYHEDAFYARLTDLLAQRNLIVFDAGMPLFGAIAIFLAITVMVLLLVPSTNRWFNPGGAPRSGPRPLPQPWPPVPVHPYAPQPFVNQNQPFPAPPYATQQFPVPHFPVQPPVPPYPVQPPPYYAPPPGGNPPR</sequence>
<comment type="caution">
    <text evidence="3">The sequence shown here is derived from an EMBL/GenBank/DDBJ whole genome shotgun (WGS) entry which is preliminary data.</text>
</comment>
<evidence type="ECO:0000313" key="3">
    <source>
        <dbReference type="EMBL" id="MDR7274946.1"/>
    </source>
</evidence>
<keyword evidence="4" id="KW-1185">Reference proteome</keyword>
<keyword evidence="2" id="KW-0812">Transmembrane</keyword>
<feature type="transmembrane region" description="Helical" evidence="2">
    <location>
        <begin position="101"/>
        <end position="130"/>
    </location>
</feature>
<accession>A0AAE4C7X4</accession>
<feature type="transmembrane region" description="Helical" evidence="2">
    <location>
        <begin position="21"/>
        <end position="40"/>
    </location>
</feature>
<evidence type="ECO:0000256" key="1">
    <source>
        <dbReference type="SAM" id="MobiDB-lite"/>
    </source>
</evidence>
<feature type="transmembrane region" description="Helical" evidence="2">
    <location>
        <begin position="185"/>
        <end position="207"/>
    </location>
</feature>
<evidence type="ECO:0000256" key="2">
    <source>
        <dbReference type="SAM" id="Phobius"/>
    </source>
</evidence>
<dbReference type="EMBL" id="JAVDYB010000001">
    <property type="protein sequence ID" value="MDR7274946.1"/>
    <property type="molecule type" value="Genomic_DNA"/>
</dbReference>
<dbReference type="Proteomes" id="UP001183643">
    <property type="component" value="Unassembled WGS sequence"/>
</dbReference>
<evidence type="ECO:0000313" key="4">
    <source>
        <dbReference type="Proteomes" id="UP001183643"/>
    </source>
</evidence>